<evidence type="ECO:0000313" key="6">
    <source>
        <dbReference type="Proteomes" id="UP000069940"/>
    </source>
</evidence>
<dbReference type="InterPro" id="IPR009003">
    <property type="entry name" value="Peptidase_S1_PA"/>
</dbReference>
<dbReference type="InterPro" id="IPR001254">
    <property type="entry name" value="Trypsin_dom"/>
</dbReference>
<sequence>MNRLAVLSVLLVALVGSTVTISVPSRSIRKIDWSLVRPIDEFAHVRQIIQSLKGDAQSAMNQRIVGGDIASAGQIPYQVAILADIEDGWGLCGGALISTNYVLTAAVCANGASEGTVILGAQNLQNENEAGQVRMDFSSSDVSIHEEYVEFIFRNNIAVIRLPQSVSVTERIRLAVLPAVTDSRTFSGMQGTVSGFGRTSDASTSFSDVLRYVSNPILTNADCSAGWYGDLVDGQKMCLAYTNARGPCIGDVGGPLTVQDAGQSLLVGLFSFGYAAGCESQWPAVFVRVTFYLNWIASHTDAVIGSN</sequence>
<dbReference type="SMART" id="SM00020">
    <property type="entry name" value="Tryp_SPc"/>
    <property type="match status" value="1"/>
</dbReference>
<feature type="signal peptide" evidence="3">
    <location>
        <begin position="1"/>
        <end position="20"/>
    </location>
</feature>
<dbReference type="PANTHER" id="PTHR24250">
    <property type="entry name" value="CHYMOTRYPSIN-RELATED"/>
    <property type="match status" value="1"/>
</dbReference>
<evidence type="ECO:0000259" key="4">
    <source>
        <dbReference type="PROSITE" id="PS50240"/>
    </source>
</evidence>
<evidence type="ECO:0000313" key="5">
    <source>
        <dbReference type="EnsemblMetazoa" id="AALFPA23_018589.P27268"/>
    </source>
</evidence>
<dbReference type="CDD" id="cd00190">
    <property type="entry name" value="Tryp_SPc"/>
    <property type="match status" value="1"/>
</dbReference>
<dbReference type="Gene3D" id="2.40.10.10">
    <property type="entry name" value="Trypsin-like serine proteases"/>
    <property type="match status" value="1"/>
</dbReference>
<dbReference type="InterPro" id="IPR043504">
    <property type="entry name" value="Peptidase_S1_PA_chymotrypsin"/>
</dbReference>
<dbReference type="Proteomes" id="UP000069940">
    <property type="component" value="Unassembled WGS sequence"/>
</dbReference>
<reference evidence="6" key="1">
    <citation type="journal article" date="2015" name="Proc. Natl. Acad. Sci. U.S.A.">
        <title>Genome sequence of the Asian Tiger mosquito, Aedes albopictus, reveals insights into its biology, genetics, and evolution.</title>
        <authorList>
            <person name="Chen X.G."/>
            <person name="Jiang X."/>
            <person name="Gu J."/>
            <person name="Xu M."/>
            <person name="Wu Y."/>
            <person name="Deng Y."/>
            <person name="Zhang C."/>
            <person name="Bonizzoni M."/>
            <person name="Dermauw W."/>
            <person name="Vontas J."/>
            <person name="Armbruster P."/>
            <person name="Huang X."/>
            <person name="Yang Y."/>
            <person name="Zhang H."/>
            <person name="He W."/>
            <person name="Peng H."/>
            <person name="Liu Y."/>
            <person name="Wu K."/>
            <person name="Chen J."/>
            <person name="Lirakis M."/>
            <person name="Topalis P."/>
            <person name="Van Leeuwen T."/>
            <person name="Hall A.B."/>
            <person name="Jiang X."/>
            <person name="Thorpe C."/>
            <person name="Mueller R.L."/>
            <person name="Sun C."/>
            <person name="Waterhouse R.M."/>
            <person name="Yan G."/>
            <person name="Tu Z.J."/>
            <person name="Fang X."/>
            <person name="James A.A."/>
        </authorList>
    </citation>
    <scope>NUCLEOTIDE SEQUENCE [LARGE SCALE GENOMIC DNA]</scope>
    <source>
        <strain evidence="6">Foshan</strain>
    </source>
</reference>
<keyword evidence="3" id="KW-0732">Signal</keyword>
<dbReference type="RefSeq" id="XP_019538795.2">
    <property type="nucleotide sequence ID" value="XM_019683250.3"/>
</dbReference>
<dbReference type="Pfam" id="PF00089">
    <property type="entry name" value="Trypsin"/>
    <property type="match status" value="1"/>
</dbReference>
<name>A0ABM1ZHL4_AEDAL</name>
<keyword evidence="1" id="KW-1015">Disulfide bond</keyword>
<evidence type="ECO:0000256" key="1">
    <source>
        <dbReference type="ARBA" id="ARBA00023157"/>
    </source>
</evidence>
<dbReference type="GeneID" id="109409748"/>
<reference evidence="5" key="2">
    <citation type="submission" date="2025-05" db="UniProtKB">
        <authorList>
            <consortium name="EnsemblMetazoa"/>
        </authorList>
    </citation>
    <scope>IDENTIFICATION</scope>
    <source>
        <strain evidence="5">Foshan</strain>
    </source>
</reference>
<comment type="similarity">
    <text evidence="2">Belongs to the peptidase S1 family. CLIP subfamily.</text>
</comment>
<dbReference type="SUPFAM" id="SSF50494">
    <property type="entry name" value="Trypsin-like serine proteases"/>
    <property type="match status" value="1"/>
</dbReference>
<feature type="chain" id="PRO_5047000775" description="Peptidase S1 domain-containing protein" evidence="3">
    <location>
        <begin position="21"/>
        <end position="307"/>
    </location>
</feature>
<dbReference type="PANTHER" id="PTHR24250:SF50">
    <property type="entry name" value="PEPTIDASE S1 DOMAIN-CONTAINING PROTEIN"/>
    <property type="match status" value="1"/>
</dbReference>
<accession>A0ABM1ZHL4</accession>
<dbReference type="InterPro" id="IPR001314">
    <property type="entry name" value="Peptidase_S1A"/>
</dbReference>
<feature type="domain" description="Peptidase S1" evidence="4">
    <location>
        <begin position="64"/>
        <end position="301"/>
    </location>
</feature>
<dbReference type="PRINTS" id="PR00722">
    <property type="entry name" value="CHYMOTRYPSIN"/>
</dbReference>
<protein>
    <recommendedName>
        <fullName evidence="4">Peptidase S1 domain-containing protein</fullName>
    </recommendedName>
</protein>
<dbReference type="PROSITE" id="PS50240">
    <property type="entry name" value="TRYPSIN_DOM"/>
    <property type="match status" value="1"/>
</dbReference>
<evidence type="ECO:0000256" key="2">
    <source>
        <dbReference type="ARBA" id="ARBA00024195"/>
    </source>
</evidence>
<keyword evidence="6" id="KW-1185">Reference proteome</keyword>
<dbReference type="EnsemblMetazoa" id="AALFPA23_018589.R27268">
    <property type="protein sequence ID" value="AALFPA23_018589.P27268"/>
    <property type="gene ID" value="AALFPA23_018589"/>
</dbReference>
<proteinExistence type="inferred from homology"/>
<organism evidence="5 6">
    <name type="scientific">Aedes albopictus</name>
    <name type="common">Asian tiger mosquito</name>
    <name type="synonym">Stegomyia albopicta</name>
    <dbReference type="NCBI Taxonomy" id="7160"/>
    <lineage>
        <taxon>Eukaryota</taxon>
        <taxon>Metazoa</taxon>
        <taxon>Ecdysozoa</taxon>
        <taxon>Arthropoda</taxon>
        <taxon>Hexapoda</taxon>
        <taxon>Insecta</taxon>
        <taxon>Pterygota</taxon>
        <taxon>Neoptera</taxon>
        <taxon>Endopterygota</taxon>
        <taxon>Diptera</taxon>
        <taxon>Nematocera</taxon>
        <taxon>Culicoidea</taxon>
        <taxon>Culicidae</taxon>
        <taxon>Culicinae</taxon>
        <taxon>Aedini</taxon>
        <taxon>Aedes</taxon>
        <taxon>Stegomyia</taxon>
    </lineage>
</organism>
<evidence type="ECO:0000256" key="3">
    <source>
        <dbReference type="SAM" id="SignalP"/>
    </source>
</evidence>